<evidence type="ECO:0000313" key="2">
    <source>
        <dbReference type="Proteomes" id="UP000729733"/>
    </source>
</evidence>
<keyword evidence="2" id="KW-1185">Reference proteome</keyword>
<comment type="caution">
    <text evidence="1">The sequence shown here is derived from an EMBL/GenBank/DDBJ whole genome shotgun (WGS) entry which is preliminary data.</text>
</comment>
<dbReference type="EMBL" id="JADWDC010000085">
    <property type="protein sequence ID" value="MCC0179453.1"/>
    <property type="molecule type" value="Genomic_DNA"/>
</dbReference>
<protein>
    <submittedName>
        <fullName evidence="1">Uncharacterized protein</fullName>
    </submittedName>
</protein>
<dbReference type="RefSeq" id="WP_229642555.1">
    <property type="nucleotide sequence ID" value="NZ_JADWDC010000085.1"/>
</dbReference>
<evidence type="ECO:0000313" key="1">
    <source>
        <dbReference type="EMBL" id="MCC0179453.1"/>
    </source>
</evidence>
<dbReference type="AlphaFoldDB" id="A0A964BWI7"/>
<accession>A0A964BWI7</accession>
<reference evidence="1" key="1">
    <citation type="journal article" date="2021" name="Antonie Van Leeuwenhoek">
        <title>Draft genome and description of Waterburya agarophytonicola gen. nov. sp. nov. (Pleurocapsales, Cyanobacteria): a seaweed symbiont.</title>
        <authorList>
            <person name="Bonthond G."/>
            <person name="Shalygin S."/>
            <person name="Bayer T."/>
            <person name="Weinberger F."/>
        </authorList>
    </citation>
    <scope>NUCLEOTIDE SEQUENCE</scope>
    <source>
        <strain evidence="1">KI4</strain>
    </source>
</reference>
<proteinExistence type="predicted"/>
<sequence length="48" mass="5283">MGIKLMPKMPDCSHCLLYACNPYLVCTVYPEGVEDSSCIGVEPRYGAK</sequence>
<name>A0A964BWI7_9CYAN</name>
<organism evidence="1 2">
    <name type="scientific">Waterburya agarophytonicola KI4</name>
    <dbReference type="NCBI Taxonomy" id="2874699"/>
    <lineage>
        <taxon>Bacteria</taxon>
        <taxon>Bacillati</taxon>
        <taxon>Cyanobacteriota</taxon>
        <taxon>Cyanophyceae</taxon>
        <taxon>Pleurocapsales</taxon>
        <taxon>Hyellaceae</taxon>
        <taxon>Waterburya</taxon>
        <taxon>Waterburya agarophytonicola</taxon>
    </lineage>
</organism>
<dbReference type="Proteomes" id="UP000729733">
    <property type="component" value="Unassembled WGS sequence"/>
</dbReference>
<gene>
    <name evidence="1" type="ORF">I4641_21060</name>
</gene>